<organism evidence="1 2">
    <name type="scientific">Auricularia subglabra (strain TFB-10046 / SS5)</name>
    <name type="common">White-rot fungus</name>
    <name type="synonym">Auricularia delicata (strain TFB10046)</name>
    <dbReference type="NCBI Taxonomy" id="717982"/>
    <lineage>
        <taxon>Eukaryota</taxon>
        <taxon>Fungi</taxon>
        <taxon>Dikarya</taxon>
        <taxon>Basidiomycota</taxon>
        <taxon>Agaricomycotina</taxon>
        <taxon>Agaricomycetes</taxon>
        <taxon>Auriculariales</taxon>
        <taxon>Auriculariaceae</taxon>
        <taxon>Auricularia</taxon>
    </lineage>
</organism>
<proteinExistence type="predicted"/>
<protein>
    <submittedName>
        <fullName evidence="1">Uncharacterized protein</fullName>
    </submittedName>
</protein>
<name>J0LF61_AURST</name>
<dbReference type="InParanoid" id="J0LF61"/>
<evidence type="ECO:0000313" key="2">
    <source>
        <dbReference type="Proteomes" id="UP000006514"/>
    </source>
</evidence>
<accession>J0LF61</accession>
<evidence type="ECO:0000313" key="1">
    <source>
        <dbReference type="EMBL" id="EJD35659.1"/>
    </source>
</evidence>
<dbReference type="KEGG" id="adl:AURDEDRAFT_175306"/>
<keyword evidence="2" id="KW-1185">Reference proteome</keyword>
<gene>
    <name evidence="1" type="ORF">AURDEDRAFT_175306</name>
</gene>
<dbReference type="EMBL" id="JH687884">
    <property type="protein sequence ID" value="EJD35659.1"/>
    <property type="molecule type" value="Genomic_DNA"/>
</dbReference>
<dbReference type="AlphaFoldDB" id="J0LF61"/>
<sequence length="471" mass="51335">MSVEGLAARLPVELLLYIFDHYHGYHDDSLSLLRGPGHVSARWRAVVHAHPAFSERISFGNGKTAGRMAIFLAQLDVGFLRGSAIDLSIEFPGDMSALLPHLVKHMHRCTKLALTHVAADREALKSLFSTLCVSAAPRLRSLRLWLAVVGALPKKTVGPLNSIFNGHAPLLKEVIGNGFGLAHFSRPHAVPAFRAVESLFLIADHGVSLDRTLSATPNLSCLTLLAVSSTPAVDARLLASLRLKQAWIILHSSCWAPVLAALNVAHVSELTLETWHERPCAAAKQLWGRYVPQLRGALELTFLECLAPTGRRVGSGTQRCITFRSAQHNRSLRFAAARHGQADPVAAAFVAHGQLDVARIVRLEACACFWDKVRTVVPALPGLEILVLHIHAGEDEPPRSPVSCPLLREVALQMCAYAPSTCFRVDAAYVARFLAEHVLDTRRPALVVRRPVVLVGDRGLLAGQVERVEEP</sequence>
<reference evidence="2" key="1">
    <citation type="journal article" date="2012" name="Science">
        <title>The Paleozoic origin of enzymatic lignin decomposition reconstructed from 31 fungal genomes.</title>
        <authorList>
            <person name="Floudas D."/>
            <person name="Binder M."/>
            <person name="Riley R."/>
            <person name="Barry K."/>
            <person name="Blanchette R.A."/>
            <person name="Henrissat B."/>
            <person name="Martinez A.T."/>
            <person name="Otillar R."/>
            <person name="Spatafora J.W."/>
            <person name="Yadav J.S."/>
            <person name="Aerts A."/>
            <person name="Benoit I."/>
            <person name="Boyd A."/>
            <person name="Carlson A."/>
            <person name="Copeland A."/>
            <person name="Coutinho P.M."/>
            <person name="de Vries R.P."/>
            <person name="Ferreira P."/>
            <person name="Findley K."/>
            <person name="Foster B."/>
            <person name="Gaskell J."/>
            <person name="Glotzer D."/>
            <person name="Gorecki P."/>
            <person name="Heitman J."/>
            <person name="Hesse C."/>
            <person name="Hori C."/>
            <person name="Igarashi K."/>
            <person name="Jurgens J.A."/>
            <person name="Kallen N."/>
            <person name="Kersten P."/>
            <person name="Kohler A."/>
            <person name="Kuees U."/>
            <person name="Kumar T.K.A."/>
            <person name="Kuo A."/>
            <person name="LaButti K."/>
            <person name="Larrondo L.F."/>
            <person name="Lindquist E."/>
            <person name="Ling A."/>
            <person name="Lombard V."/>
            <person name="Lucas S."/>
            <person name="Lundell T."/>
            <person name="Martin R."/>
            <person name="McLaughlin D.J."/>
            <person name="Morgenstern I."/>
            <person name="Morin E."/>
            <person name="Murat C."/>
            <person name="Nagy L.G."/>
            <person name="Nolan M."/>
            <person name="Ohm R.A."/>
            <person name="Patyshakuliyeva A."/>
            <person name="Rokas A."/>
            <person name="Ruiz-Duenas F.J."/>
            <person name="Sabat G."/>
            <person name="Salamov A."/>
            <person name="Samejima M."/>
            <person name="Schmutz J."/>
            <person name="Slot J.C."/>
            <person name="St John F."/>
            <person name="Stenlid J."/>
            <person name="Sun H."/>
            <person name="Sun S."/>
            <person name="Syed K."/>
            <person name="Tsang A."/>
            <person name="Wiebenga A."/>
            <person name="Young D."/>
            <person name="Pisabarro A."/>
            <person name="Eastwood D.C."/>
            <person name="Martin F."/>
            <person name="Cullen D."/>
            <person name="Grigoriev I.V."/>
            <person name="Hibbett D.S."/>
        </authorList>
    </citation>
    <scope>NUCLEOTIDE SEQUENCE [LARGE SCALE GENOMIC DNA]</scope>
    <source>
        <strain evidence="2">TFB10046</strain>
    </source>
</reference>
<dbReference type="Proteomes" id="UP000006514">
    <property type="component" value="Unassembled WGS sequence"/>
</dbReference>